<dbReference type="EMBL" id="CAJNRD030001114">
    <property type="protein sequence ID" value="CAG5073428.1"/>
    <property type="molecule type" value="Genomic_DNA"/>
</dbReference>
<evidence type="ECO:0000256" key="1">
    <source>
        <dbReference type="SAM" id="MobiDB-lite"/>
    </source>
</evidence>
<evidence type="ECO:0000313" key="3">
    <source>
        <dbReference type="Proteomes" id="UP000786811"/>
    </source>
</evidence>
<organism evidence="2 3">
    <name type="scientific">Cotesia congregata</name>
    <name type="common">Parasitoid wasp</name>
    <name type="synonym">Apanteles congregatus</name>
    <dbReference type="NCBI Taxonomy" id="51543"/>
    <lineage>
        <taxon>Eukaryota</taxon>
        <taxon>Metazoa</taxon>
        <taxon>Ecdysozoa</taxon>
        <taxon>Arthropoda</taxon>
        <taxon>Hexapoda</taxon>
        <taxon>Insecta</taxon>
        <taxon>Pterygota</taxon>
        <taxon>Neoptera</taxon>
        <taxon>Endopterygota</taxon>
        <taxon>Hymenoptera</taxon>
        <taxon>Apocrita</taxon>
        <taxon>Ichneumonoidea</taxon>
        <taxon>Braconidae</taxon>
        <taxon>Microgastrinae</taxon>
        <taxon>Cotesia</taxon>
    </lineage>
</organism>
<dbReference type="Proteomes" id="UP000786811">
    <property type="component" value="Unassembled WGS sequence"/>
</dbReference>
<feature type="region of interest" description="Disordered" evidence="1">
    <location>
        <begin position="151"/>
        <end position="184"/>
    </location>
</feature>
<evidence type="ECO:0000313" key="2">
    <source>
        <dbReference type="EMBL" id="CAG5073428.1"/>
    </source>
</evidence>
<feature type="compositionally biased region" description="Basic and acidic residues" evidence="1">
    <location>
        <begin position="172"/>
        <end position="183"/>
    </location>
</feature>
<feature type="region of interest" description="Disordered" evidence="1">
    <location>
        <begin position="1"/>
        <end position="105"/>
    </location>
</feature>
<feature type="compositionally biased region" description="Basic and acidic residues" evidence="1">
    <location>
        <begin position="53"/>
        <end position="88"/>
    </location>
</feature>
<accession>A0A8J2EAC3</accession>
<protein>
    <submittedName>
        <fullName evidence="2">Uncharacterized protein</fullName>
    </submittedName>
</protein>
<proteinExistence type="predicted"/>
<gene>
    <name evidence="2" type="ORF">HICCMSTLAB_LOCUS371</name>
</gene>
<name>A0A8J2EAC3_COTCN</name>
<reference evidence="2" key="1">
    <citation type="submission" date="2021-04" db="EMBL/GenBank/DDBJ databases">
        <authorList>
            <person name="Chebbi M.A.C M."/>
        </authorList>
    </citation>
    <scope>NUCLEOTIDE SEQUENCE</scope>
</reference>
<feature type="compositionally biased region" description="Acidic residues" evidence="1">
    <location>
        <begin position="89"/>
        <end position="98"/>
    </location>
</feature>
<keyword evidence="3" id="KW-1185">Reference proteome</keyword>
<comment type="caution">
    <text evidence="2">The sequence shown here is derived from an EMBL/GenBank/DDBJ whole genome shotgun (WGS) entry which is preliminary data.</text>
</comment>
<sequence>MEEISNPRLRSRRPKAHPSSLEEKSDDSDNSIDLVMRKKKAKGKSQVQAKKITNHDILTKYEEQRKEDDNFNGEVHERVEENNDGSHEEVDEYDDNDTENERENGNRIVNVVIEHAGSHDVLEDTSVGNENDRETSDEGLFDTQVQINPTNLEGDATDQVPPRIHNNKKLRNVTDRSDEESRNNEANLMVQEFIEQNRKLNAIIEKMRHEQWSDSHNEHLEREREQQ</sequence>
<dbReference type="AlphaFoldDB" id="A0A8J2EAC3"/>